<evidence type="ECO:0000313" key="2">
    <source>
        <dbReference type="Proteomes" id="UP001470230"/>
    </source>
</evidence>
<dbReference type="PANTHER" id="PTHR24159">
    <property type="match status" value="1"/>
</dbReference>
<dbReference type="InterPro" id="IPR036770">
    <property type="entry name" value="Ankyrin_rpt-contain_sf"/>
</dbReference>
<dbReference type="Proteomes" id="UP001470230">
    <property type="component" value="Unassembled WGS sequence"/>
</dbReference>
<gene>
    <name evidence="1" type="ORF">M9Y10_018587</name>
</gene>
<keyword evidence="2" id="KW-1185">Reference proteome</keyword>
<accession>A0ABR2HNU7</accession>
<proteinExistence type="predicted"/>
<protein>
    <recommendedName>
        <fullName evidence="3">DUF3447 domain-containing protein</fullName>
    </recommendedName>
</protein>
<comment type="caution">
    <text evidence="1">The sequence shown here is derived from an EMBL/GenBank/DDBJ whole genome shotgun (WGS) entry which is preliminary data.</text>
</comment>
<dbReference type="Gene3D" id="1.25.40.20">
    <property type="entry name" value="Ankyrin repeat-containing domain"/>
    <property type="match status" value="1"/>
</dbReference>
<organism evidence="1 2">
    <name type="scientific">Tritrichomonas musculus</name>
    <dbReference type="NCBI Taxonomy" id="1915356"/>
    <lineage>
        <taxon>Eukaryota</taxon>
        <taxon>Metamonada</taxon>
        <taxon>Parabasalia</taxon>
        <taxon>Tritrichomonadida</taxon>
        <taxon>Tritrichomonadidae</taxon>
        <taxon>Tritrichomonas</taxon>
    </lineage>
</organism>
<sequence length="375" mass="44951">MDTEYLKKMKKIQKRILNYIDQKDDSEDDLPNIKKILDNSKFLENKHDFIIILYFIINVSNNHHRGPNFFHKIDMILSQLKSCINNFFSNSEIFYIFESNKRVLLFLFEEKIISIDQHIYDEIKKRDSYEEYFQPEIQDFSNDLNKKETETDFALKRKAGENDDYICKLIRNDSVEEFISHMQRTNFPINGRIPNSIFETNFYINCKYYLPSLIEYAAFFGSLQIFQYLKMQGAKLEKEIWYSAVHSNNPELIHLLEENHVKFPKEMWTSKDIKYVWPIKESIRCYHNDIAKYILNAYSSDGNKRDEMEKIISVSIENYNFAFIEETIDFDISYSFYYFCTCNYYSIVDFLVEKGIDVNKKVILAFFCLNGVYII</sequence>
<evidence type="ECO:0008006" key="3">
    <source>
        <dbReference type="Google" id="ProtNLM"/>
    </source>
</evidence>
<dbReference type="EMBL" id="JAPFFF010000025">
    <property type="protein sequence ID" value="KAK8849993.1"/>
    <property type="molecule type" value="Genomic_DNA"/>
</dbReference>
<evidence type="ECO:0000313" key="1">
    <source>
        <dbReference type="EMBL" id="KAK8849993.1"/>
    </source>
</evidence>
<dbReference type="PANTHER" id="PTHR24159:SF5">
    <property type="entry name" value="ANK_REP_REGION DOMAIN-CONTAINING PROTEIN"/>
    <property type="match status" value="1"/>
</dbReference>
<reference evidence="1 2" key="1">
    <citation type="submission" date="2024-04" db="EMBL/GenBank/DDBJ databases">
        <title>Tritrichomonas musculus Genome.</title>
        <authorList>
            <person name="Alves-Ferreira E."/>
            <person name="Grigg M."/>
            <person name="Lorenzi H."/>
            <person name="Galac M."/>
        </authorList>
    </citation>
    <scope>NUCLEOTIDE SEQUENCE [LARGE SCALE GENOMIC DNA]</scope>
    <source>
        <strain evidence="1 2">EAF2021</strain>
    </source>
</reference>
<name>A0ABR2HNU7_9EUKA</name>
<dbReference type="SUPFAM" id="SSF48403">
    <property type="entry name" value="Ankyrin repeat"/>
    <property type="match status" value="1"/>
</dbReference>